<feature type="transmembrane region" description="Helical" evidence="1">
    <location>
        <begin position="21"/>
        <end position="37"/>
    </location>
</feature>
<evidence type="ECO:0000256" key="1">
    <source>
        <dbReference type="SAM" id="Phobius"/>
    </source>
</evidence>
<dbReference type="RefSeq" id="WP_237978575.1">
    <property type="nucleotide sequence ID" value="NZ_JAKNCT010000006.1"/>
</dbReference>
<keyword evidence="1" id="KW-1133">Transmembrane helix</keyword>
<evidence type="ECO:0008006" key="4">
    <source>
        <dbReference type="Google" id="ProtNLM"/>
    </source>
</evidence>
<keyword evidence="3" id="KW-1185">Reference proteome</keyword>
<keyword evidence="1" id="KW-0812">Transmembrane</keyword>
<sequence>MHPWLDFKNYRNPLQFFIREALLAAAFVVLVILKPFLNSLVNSGMSEGFASIIVGVVGFLILLLMERVWKQFGPAGDGGKKRP</sequence>
<keyword evidence="1" id="KW-0472">Membrane</keyword>
<feature type="transmembrane region" description="Helical" evidence="1">
    <location>
        <begin position="49"/>
        <end position="65"/>
    </location>
</feature>
<proteinExistence type="predicted"/>
<evidence type="ECO:0000313" key="2">
    <source>
        <dbReference type="EMBL" id="MCG5030919.1"/>
    </source>
</evidence>
<name>A0ABS9MRG9_9BURK</name>
<protein>
    <recommendedName>
        <fullName evidence="4">Holin</fullName>
    </recommendedName>
</protein>
<organism evidence="2 3">
    <name type="scientific">Mesosutterella porci</name>
    <dbReference type="NCBI Taxonomy" id="2915351"/>
    <lineage>
        <taxon>Bacteria</taxon>
        <taxon>Pseudomonadati</taxon>
        <taxon>Pseudomonadota</taxon>
        <taxon>Betaproteobacteria</taxon>
        <taxon>Burkholderiales</taxon>
        <taxon>Sutterellaceae</taxon>
        <taxon>Mesosutterella</taxon>
    </lineage>
</organism>
<reference evidence="2 3" key="1">
    <citation type="submission" date="2022-02" db="EMBL/GenBank/DDBJ databases">
        <title>Mesosutterella porci, a novel member of the family Sutterellaceae from pig feces.</title>
        <authorList>
            <person name="Wylensek D."/>
            <person name="Clavel T."/>
        </authorList>
    </citation>
    <scope>NUCLEOTIDE SEQUENCE [LARGE SCALE GENOMIC DNA]</scope>
    <source>
        <strain evidence="3">oilRF-744-wt-GAM-9</strain>
    </source>
</reference>
<evidence type="ECO:0000313" key="3">
    <source>
        <dbReference type="Proteomes" id="UP001297600"/>
    </source>
</evidence>
<accession>A0ABS9MRG9</accession>
<dbReference type="Proteomes" id="UP001297600">
    <property type="component" value="Unassembled WGS sequence"/>
</dbReference>
<gene>
    <name evidence="2" type="ORF">MAF45_05600</name>
</gene>
<comment type="caution">
    <text evidence="2">The sequence shown here is derived from an EMBL/GenBank/DDBJ whole genome shotgun (WGS) entry which is preliminary data.</text>
</comment>
<dbReference type="EMBL" id="JAKNCT010000006">
    <property type="protein sequence ID" value="MCG5030919.1"/>
    <property type="molecule type" value="Genomic_DNA"/>
</dbReference>